<dbReference type="EMBL" id="OP765507">
    <property type="protein sequence ID" value="UZT28934.1"/>
    <property type="molecule type" value="Genomic_DNA"/>
</dbReference>
<proteinExistence type="predicted"/>
<dbReference type="InterPro" id="IPR043804">
    <property type="entry name" value="DUF5871"/>
</dbReference>
<feature type="compositionally biased region" description="Basic and acidic residues" evidence="1">
    <location>
        <begin position="234"/>
        <end position="250"/>
    </location>
</feature>
<feature type="compositionally biased region" description="Acidic residues" evidence="1">
    <location>
        <begin position="251"/>
        <end position="262"/>
    </location>
</feature>
<dbReference type="Pfam" id="PF19196">
    <property type="entry name" value="DUF5871"/>
    <property type="match status" value="1"/>
</dbReference>
<feature type="compositionally biased region" description="Basic residues" evidence="1">
    <location>
        <begin position="291"/>
        <end position="303"/>
    </location>
</feature>
<name>A0A9E8JYJ4_9VIRU</name>
<organism evidence="2">
    <name type="scientific">Nucleocytoviricota sp</name>
    <dbReference type="NCBI Taxonomy" id="2809609"/>
    <lineage>
        <taxon>Viruses</taxon>
        <taxon>Varidnaviria</taxon>
        <taxon>Bamfordvirae</taxon>
        <taxon>Nucleocytoviricota</taxon>
    </lineage>
</organism>
<reference evidence="2" key="1">
    <citation type="submission" date="2022-10" db="EMBL/GenBank/DDBJ databases">
        <title>Genomics discovery of giant fungal viruses from subsurface oceanic crustal fluids.</title>
        <authorList>
            <person name="Bhattacharjee A.S."/>
            <person name="Schulz F."/>
            <person name="Woyke T."/>
            <person name="Orcutt B.N."/>
            <person name="Matinez Martinez J."/>
        </authorList>
    </citation>
    <scope>NUCLEOTIDE SEQUENCE</scope>
    <source>
        <strain evidence="2">VSAG1.JdFR</strain>
    </source>
</reference>
<protein>
    <submittedName>
        <fullName evidence="2">DUF2738 superfamily protein</fullName>
    </submittedName>
</protein>
<accession>A0A9E8JYJ4</accession>
<evidence type="ECO:0000313" key="2">
    <source>
        <dbReference type="EMBL" id="UZT28934.1"/>
    </source>
</evidence>
<feature type="region of interest" description="Disordered" evidence="1">
    <location>
        <begin position="234"/>
        <end position="303"/>
    </location>
</feature>
<sequence>MIINGNMLTPDSDVMYKKPSINNNGGKAVGILNANSKKSLIISTPLMLTWGVNEYVDDKTGKKTYDMALQFPSDEYNTEQISAFLTSLQQLESKIKSDAVKNCKDWLGKQKVSDEVVDALWTPMLKYPKIKDSVDFDYSRPPTLKIKIPYWEGEFKTELYNDAQEQVFPLDDSGPIEEYISKGSNVATLIQCGGLWFANGKFGVTWKLVQAVVKPRPSIKGKCHIALSSDDREKINTVKPNSDEDSKLVEDSEDEDEDDDTPVDVSEPVKQSEPEPEPEQTAEPAPEPEKKKKVVRKKKSAED</sequence>
<evidence type="ECO:0000256" key="1">
    <source>
        <dbReference type="SAM" id="MobiDB-lite"/>
    </source>
</evidence>